<evidence type="ECO:0000313" key="3">
    <source>
        <dbReference type="Proteomes" id="UP001623041"/>
    </source>
</evidence>
<accession>A0ABW8RIS6</accession>
<evidence type="ECO:0000313" key="2">
    <source>
        <dbReference type="EMBL" id="MFK9092664.1"/>
    </source>
</evidence>
<feature type="transmembrane region" description="Helical" evidence="1">
    <location>
        <begin position="7"/>
        <end position="27"/>
    </location>
</feature>
<gene>
    <name evidence="2" type="ORF">ACJEBI_14370</name>
</gene>
<name>A0ABW8RIS6_9BACI</name>
<comment type="caution">
    <text evidence="2">The sequence shown here is derived from an EMBL/GenBank/DDBJ whole genome shotgun (WGS) entry which is preliminary data.</text>
</comment>
<keyword evidence="1" id="KW-1133">Transmembrane helix</keyword>
<evidence type="ECO:0000256" key="1">
    <source>
        <dbReference type="SAM" id="Phobius"/>
    </source>
</evidence>
<keyword evidence="1" id="KW-0472">Membrane</keyword>
<feature type="transmembrane region" description="Helical" evidence="1">
    <location>
        <begin position="158"/>
        <end position="179"/>
    </location>
</feature>
<sequence length="212" mass="24979">MKKFDPGFAIAGCIMSIIFLMLVNYLTSSQYVWFFYPSFVLLLWPIGVYCVKKGKHKQLALSYSVLLIAFLTVENFLHSPQYQWSILTIYPIFWWPILVYLEKRALTLTVALIGSSTTIFYYAVLNVFLFPQHPWAIYPAFVVLWWPLAIYHAKRKTFFAFSLHATLLLTLFFITVNAISSPGEIWAVYPIFCALWWPLSMYYFVYKRRLIK</sequence>
<proteinExistence type="predicted"/>
<keyword evidence="1" id="KW-0812">Transmembrane</keyword>
<dbReference type="RefSeq" id="WP_406581241.1">
    <property type="nucleotide sequence ID" value="NZ_JBJHQH010000010.1"/>
</dbReference>
<feature type="transmembrane region" description="Helical" evidence="1">
    <location>
        <begin position="135"/>
        <end position="151"/>
    </location>
</feature>
<dbReference type="Proteomes" id="UP001623041">
    <property type="component" value="Unassembled WGS sequence"/>
</dbReference>
<feature type="transmembrane region" description="Helical" evidence="1">
    <location>
        <begin position="82"/>
        <end position="101"/>
    </location>
</feature>
<keyword evidence="3" id="KW-1185">Reference proteome</keyword>
<feature type="transmembrane region" description="Helical" evidence="1">
    <location>
        <begin position="58"/>
        <end position="76"/>
    </location>
</feature>
<feature type="transmembrane region" description="Helical" evidence="1">
    <location>
        <begin position="108"/>
        <end position="129"/>
    </location>
</feature>
<organism evidence="2 3">
    <name type="scientific">Bacillus salipaludis</name>
    <dbReference type="NCBI Taxonomy" id="2547811"/>
    <lineage>
        <taxon>Bacteria</taxon>
        <taxon>Bacillati</taxon>
        <taxon>Bacillota</taxon>
        <taxon>Bacilli</taxon>
        <taxon>Bacillales</taxon>
        <taxon>Bacillaceae</taxon>
        <taxon>Bacillus</taxon>
    </lineage>
</organism>
<dbReference type="EMBL" id="JBJHQH010000010">
    <property type="protein sequence ID" value="MFK9092664.1"/>
    <property type="molecule type" value="Genomic_DNA"/>
</dbReference>
<reference evidence="2 3" key="1">
    <citation type="submission" date="2024-11" db="EMBL/GenBank/DDBJ databases">
        <authorList>
            <person name="Lucas J.A."/>
        </authorList>
    </citation>
    <scope>NUCLEOTIDE SEQUENCE [LARGE SCALE GENOMIC DNA]</scope>
    <source>
        <strain evidence="2 3">Z 5.4</strain>
    </source>
</reference>
<feature type="transmembrane region" description="Helical" evidence="1">
    <location>
        <begin position="33"/>
        <end position="51"/>
    </location>
</feature>
<protein>
    <submittedName>
        <fullName evidence="2">Uncharacterized protein</fullName>
    </submittedName>
</protein>
<feature type="transmembrane region" description="Helical" evidence="1">
    <location>
        <begin position="185"/>
        <end position="206"/>
    </location>
</feature>